<dbReference type="InterPro" id="IPR023198">
    <property type="entry name" value="PGP-like_dom2"/>
</dbReference>
<dbReference type="Gene3D" id="1.10.150.240">
    <property type="entry name" value="Putative phosphatase, domain 2"/>
    <property type="match status" value="1"/>
</dbReference>
<organism evidence="1">
    <name type="scientific">mine drainage metagenome</name>
    <dbReference type="NCBI Taxonomy" id="410659"/>
    <lineage>
        <taxon>unclassified sequences</taxon>
        <taxon>metagenomes</taxon>
        <taxon>ecological metagenomes</taxon>
    </lineage>
</organism>
<sequence>MDLHKIFDYRECFLDPRLVSMFEVFRRWEQVMDLQRNVINTASVDFIHYDDDLEVRAFNAAFNQLGLRFQWNATTFNELSKFQSEKAGVLSFIQSNQPHLFKAYNPDFLCELICTIKESYFKNKS</sequence>
<dbReference type="AlphaFoldDB" id="E6PRL5"/>
<gene>
    <name evidence="1" type="ORF">CARN2_3044</name>
</gene>
<comment type="caution">
    <text evidence="1">The sequence shown here is derived from an EMBL/GenBank/DDBJ whole genome shotgun (WGS) entry which is preliminary data.</text>
</comment>
<reference evidence="1" key="1">
    <citation type="submission" date="2009-10" db="EMBL/GenBank/DDBJ databases">
        <title>Diversity of trophic interactions inside an arsenic-rich microbial ecosystem.</title>
        <authorList>
            <person name="Bertin P.N."/>
            <person name="Heinrich-Salmeron A."/>
            <person name="Pelletier E."/>
            <person name="Goulhen-Chollet F."/>
            <person name="Arsene-Ploetze F."/>
            <person name="Gallien S."/>
            <person name="Calteau A."/>
            <person name="Vallenet D."/>
            <person name="Casiot C."/>
            <person name="Chane-Woon-Ming B."/>
            <person name="Giloteaux L."/>
            <person name="Barakat M."/>
            <person name="Bonnefoy V."/>
            <person name="Bruneel O."/>
            <person name="Chandler M."/>
            <person name="Cleiss J."/>
            <person name="Duran R."/>
            <person name="Elbaz-Poulichet F."/>
            <person name="Fonknechten N."/>
            <person name="Lauga B."/>
            <person name="Mornico D."/>
            <person name="Ortet P."/>
            <person name="Schaeffer C."/>
            <person name="Siguier P."/>
            <person name="Alexander Thil Smith A."/>
            <person name="Van Dorsselaer A."/>
            <person name="Weissenbach J."/>
            <person name="Medigue C."/>
            <person name="Le Paslier D."/>
        </authorList>
    </citation>
    <scope>NUCLEOTIDE SEQUENCE</scope>
</reference>
<name>E6PRL5_9ZZZZ</name>
<evidence type="ECO:0000313" key="1">
    <source>
        <dbReference type="EMBL" id="CBH97570.1"/>
    </source>
</evidence>
<proteinExistence type="predicted"/>
<dbReference type="EMBL" id="CABM01000045">
    <property type="protein sequence ID" value="CBH97570.1"/>
    <property type="molecule type" value="Genomic_DNA"/>
</dbReference>
<accession>E6PRL5</accession>
<protein>
    <submittedName>
        <fullName evidence="1">Uncharacterized protein</fullName>
    </submittedName>
</protein>